<dbReference type="EMBL" id="SMBU01000053">
    <property type="protein sequence ID" value="TCU84469.1"/>
    <property type="molecule type" value="Genomic_DNA"/>
</dbReference>
<evidence type="ECO:0000313" key="1">
    <source>
        <dbReference type="EMBL" id="TCU84469.1"/>
    </source>
</evidence>
<gene>
    <name evidence="1" type="ORF">EV671_105315</name>
</gene>
<dbReference type="OrthoDB" id="8910686at2"/>
<protein>
    <submittedName>
        <fullName evidence="1">Uncharacterized protein</fullName>
    </submittedName>
</protein>
<name>A0A4R3UBU2_ROSSA</name>
<proteinExistence type="predicted"/>
<dbReference type="RefSeq" id="WP_132576548.1">
    <property type="nucleotide sequence ID" value="NZ_CBCSGL010000097.1"/>
</dbReference>
<dbReference type="Proteomes" id="UP000295110">
    <property type="component" value="Unassembled WGS sequence"/>
</dbReference>
<organism evidence="1 2">
    <name type="scientific">Roseateles saccharophilus</name>
    <name type="common">Pseudomonas saccharophila</name>
    <dbReference type="NCBI Taxonomy" id="304"/>
    <lineage>
        <taxon>Bacteria</taxon>
        <taxon>Pseudomonadati</taxon>
        <taxon>Pseudomonadota</taxon>
        <taxon>Betaproteobacteria</taxon>
        <taxon>Burkholderiales</taxon>
        <taxon>Sphaerotilaceae</taxon>
        <taxon>Roseateles</taxon>
    </lineage>
</organism>
<dbReference type="AlphaFoldDB" id="A0A4R3UBU2"/>
<accession>A0A4R3UBU2</accession>
<sequence>MNERADAEALELVKIVKSIGELDKLLGTLMRGLRPMRPWQRQLLMRLEQADREVQVLRMTMALSREPQEIEQAAIDLHATLCTAFRELAGGRADVMTRVAMQLARELGNQVRGALALKRKEGN</sequence>
<evidence type="ECO:0000313" key="2">
    <source>
        <dbReference type="Proteomes" id="UP000295110"/>
    </source>
</evidence>
<reference evidence="1 2" key="1">
    <citation type="submission" date="2019-03" db="EMBL/GenBank/DDBJ databases">
        <title>Genomic Encyclopedia of Type Strains, Phase IV (KMG-IV): sequencing the most valuable type-strain genomes for metagenomic binning, comparative biology and taxonomic classification.</title>
        <authorList>
            <person name="Goeker M."/>
        </authorList>
    </citation>
    <scope>NUCLEOTIDE SEQUENCE [LARGE SCALE GENOMIC DNA]</scope>
    <source>
        <strain evidence="1 2">DSM 654</strain>
    </source>
</reference>
<keyword evidence="2" id="KW-1185">Reference proteome</keyword>
<comment type="caution">
    <text evidence="1">The sequence shown here is derived from an EMBL/GenBank/DDBJ whole genome shotgun (WGS) entry which is preliminary data.</text>
</comment>